<gene>
    <name evidence="10" type="ORF">BN874_750009</name>
</gene>
<feature type="transmembrane region" description="Helical" evidence="8">
    <location>
        <begin position="12"/>
        <end position="34"/>
    </location>
</feature>
<evidence type="ECO:0000313" key="11">
    <source>
        <dbReference type="Proteomes" id="UP000019184"/>
    </source>
</evidence>
<evidence type="ECO:0000256" key="5">
    <source>
        <dbReference type="ARBA" id="ARBA00022989"/>
    </source>
</evidence>
<evidence type="ECO:0000256" key="3">
    <source>
        <dbReference type="ARBA" id="ARBA00022449"/>
    </source>
</evidence>
<keyword evidence="11" id="KW-1185">Reference proteome</keyword>
<reference evidence="10 11" key="1">
    <citation type="journal article" date="2014" name="ISME J.">
        <title>Candidatus Competibacter-lineage genomes retrieved from metagenomes reveal functional metabolic diversity.</title>
        <authorList>
            <person name="McIlroy S.J."/>
            <person name="Albertsen M."/>
            <person name="Andresen E.K."/>
            <person name="Saunders A.M."/>
            <person name="Kristiansen R."/>
            <person name="Stokholm-Bjerregaard M."/>
            <person name="Nielsen K.L."/>
            <person name="Nielsen P.H."/>
        </authorList>
    </citation>
    <scope>NUCLEOTIDE SEQUENCE [LARGE SCALE GENOMIC DNA]</scope>
    <source>
        <strain evidence="10 11">Run_B_J11</strain>
    </source>
</reference>
<dbReference type="GO" id="GO:1902600">
    <property type="term" value="P:proton transmembrane transport"/>
    <property type="evidence" value="ECO:0007669"/>
    <property type="project" value="InterPro"/>
</dbReference>
<feature type="transmembrane region" description="Helical" evidence="8">
    <location>
        <begin position="187"/>
        <end position="206"/>
    </location>
</feature>
<feature type="domain" description="Cation/H+ exchanger transmembrane" evidence="9">
    <location>
        <begin position="25"/>
        <end position="392"/>
    </location>
</feature>
<keyword evidence="7 8" id="KW-0472">Membrane</keyword>
<dbReference type="GO" id="GO:0016020">
    <property type="term" value="C:membrane"/>
    <property type="evidence" value="ECO:0007669"/>
    <property type="project" value="UniProtKB-SubCell"/>
</dbReference>
<proteinExistence type="predicted"/>
<evidence type="ECO:0000256" key="8">
    <source>
        <dbReference type="SAM" id="Phobius"/>
    </source>
</evidence>
<dbReference type="OrthoDB" id="9793589at2"/>
<dbReference type="PANTHER" id="PTHR43562:SF4">
    <property type="entry name" value="NA(+)_H(+) ANTIPORTER NHAS5"/>
    <property type="match status" value="1"/>
</dbReference>
<dbReference type="InterPro" id="IPR006153">
    <property type="entry name" value="Cation/H_exchanger_TM"/>
</dbReference>
<evidence type="ECO:0000259" key="9">
    <source>
        <dbReference type="Pfam" id="PF00999"/>
    </source>
</evidence>
<evidence type="ECO:0000256" key="7">
    <source>
        <dbReference type="ARBA" id="ARBA00023136"/>
    </source>
</evidence>
<feature type="transmembrane region" description="Helical" evidence="8">
    <location>
        <begin position="374"/>
        <end position="392"/>
    </location>
</feature>
<keyword evidence="3" id="KW-0050">Antiport</keyword>
<feature type="transmembrane region" description="Helical" evidence="8">
    <location>
        <begin position="158"/>
        <end position="181"/>
    </location>
</feature>
<evidence type="ECO:0000256" key="2">
    <source>
        <dbReference type="ARBA" id="ARBA00022448"/>
    </source>
</evidence>
<feature type="transmembrane region" description="Helical" evidence="8">
    <location>
        <begin position="226"/>
        <end position="259"/>
    </location>
</feature>
<dbReference type="InterPro" id="IPR038770">
    <property type="entry name" value="Na+/solute_symporter_sf"/>
</dbReference>
<evidence type="ECO:0000256" key="1">
    <source>
        <dbReference type="ARBA" id="ARBA00004141"/>
    </source>
</evidence>
<evidence type="ECO:0000256" key="6">
    <source>
        <dbReference type="ARBA" id="ARBA00023065"/>
    </source>
</evidence>
<keyword evidence="5 8" id="KW-1133">Transmembrane helix</keyword>
<dbReference type="GO" id="GO:0015297">
    <property type="term" value="F:antiporter activity"/>
    <property type="evidence" value="ECO:0007669"/>
    <property type="project" value="UniProtKB-KW"/>
</dbReference>
<evidence type="ECO:0000313" key="10">
    <source>
        <dbReference type="EMBL" id="CDH47115.1"/>
    </source>
</evidence>
<feature type="transmembrane region" description="Helical" evidence="8">
    <location>
        <begin position="125"/>
        <end position="146"/>
    </location>
</feature>
<comment type="caution">
    <text evidence="10">The sequence shown here is derived from an EMBL/GenBank/DDBJ whole genome shotgun (WGS) entry which is preliminary data.</text>
</comment>
<name>A0A7U7GFF9_9GAMM</name>
<sequence length="409" mass="43714">METLEFIRTHAASLPLLARFAIGMAFILGIPPLARWARLPVVVGLLLGGIVIGPYGLGIFPVHPAIADFFAELGKLMLMFFAGLEIDLALFRRARNRSLLFGFCTTLIPQALGTAVGLWFGLSLIPAVVLGSLLASHTLLGSSIVVRLGLTRLEPITITFGATVMSDTLSLIVFAVCLSTYQSGFSASGIAVQLLEIAVFIPLILLGLSRVGAYFLNKVEADENAYFVLLLAIVAVAGFLAQSINLPGIVGAFLAGLAVNEAVHDQPAKEKLEFVGNSFFIPIFFIVTGFLIQPLVFLQSIVDHFALVAAIIGALLVGKWLAVEIAGRAFAYTPAARKTMWSLTLPQVAATLAATLVAYDTFDPAGQRLIDKEVLNAVLVLMLTTAILGPVLTERFAPRLRDEASELKP</sequence>
<dbReference type="RefSeq" id="WP_051498064.1">
    <property type="nucleotide sequence ID" value="NZ_CBTK010000293.1"/>
</dbReference>
<feature type="transmembrane region" description="Helical" evidence="8">
    <location>
        <begin position="98"/>
        <end position="119"/>
    </location>
</feature>
<keyword evidence="4 8" id="KW-0812">Transmembrane</keyword>
<dbReference type="Proteomes" id="UP000019184">
    <property type="component" value="Unassembled WGS sequence"/>
</dbReference>
<dbReference type="Gene3D" id="1.20.1530.20">
    <property type="match status" value="1"/>
</dbReference>
<accession>A0A7U7GFF9</accession>
<dbReference type="Pfam" id="PF00999">
    <property type="entry name" value="Na_H_Exchanger"/>
    <property type="match status" value="1"/>
</dbReference>
<feature type="transmembrane region" description="Helical" evidence="8">
    <location>
        <begin position="41"/>
        <end position="61"/>
    </location>
</feature>
<evidence type="ECO:0000256" key="4">
    <source>
        <dbReference type="ARBA" id="ARBA00022692"/>
    </source>
</evidence>
<keyword evidence="6" id="KW-0406">Ion transport</keyword>
<dbReference type="PANTHER" id="PTHR43562">
    <property type="entry name" value="NAPA-TYPE SODIUM/HYDROGEN ANTIPORTER"/>
    <property type="match status" value="1"/>
</dbReference>
<feature type="transmembrane region" description="Helical" evidence="8">
    <location>
        <begin position="73"/>
        <end position="91"/>
    </location>
</feature>
<feature type="transmembrane region" description="Helical" evidence="8">
    <location>
        <begin position="305"/>
        <end position="323"/>
    </location>
</feature>
<feature type="transmembrane region" description="Helical" evidence="8">
    <location>
        <begin position="279"/>
        <end position="298"/>
    </location>
</feature>
<dbReference type="EMBL" id="CBTK010000293">
    <property type="protein sequence ID" value="CDH47115.1"/>
    <property type="molecule type" value="Genomic_DNA"/>
</dbReference>
<protein>
    <submittedName>
        <fullName evidence="10">Sodium/hydrogen exchanger</fullName>
    </submittedName>
</protein>
<feature type="transmembrane region" description="Helical" evidence="8">
    <location>
        <begin position="343"/>
        <end position="362"/>
    </location>
</feature>
<keyword evidence="2" id="KW-0813">Transport</keyword>
<organism evidence="10 11">
    <name type="scientific">Candidatus Contendobacter odensis Run_B_J11</name>
    <dbReference type="NCBI Taxonomy" id="1400861"/>
    <lineage>
        <taxon>Bacteria</taxon>
        <taxon>Pseudomonadati</taxon>
        <taxon>Pseudomonadota</taxon>
        <taxon>Gammaproteobacteria</taxon>
        <taxon>Candidatus Competibacteraceae</taxon>
        <taxon>Candidatus Contendibacter</taxon>
    </lineage>
</organism>
<comment type="subcellular location">
    <subcellularLocation>
        <location evidence="1">Membrane</location>
        <topology evidence="1">Multi-pass membrane protein</topology>
    </subcellularLocation>
</comment>
<dbReference type="AlphaFoldDB" id="A0A7U7GFF9"/>